<dbReference type="BioCyc" id="ECOL478008-HMP:G76-482922-MONOMER"/>
<comment type="caution">
    <text evidence="1">The sequence shown here is derived from an EMBL/GenBank/DDBJ whole genome shotgun (WGS) entry which is preliminary data.</text>
</comment>
<name>A0A0H3PK56_ECO5C</name>
<evidence type="ECO:0000313" key="2">
    <source>
        <dbReference type="Proteomes" id="UP000004641"/>
    </source>
</evidence>
<protein>
    <submittedName>
        <fullName evidence="1">Uncharacterized protein</fullName>
    </submittedName>
</protein>
<proteinExistence type="predicted"/>
<reference evidence="1 2" key="1">
    <citation type="journal article" date="2011" name="Appl. Environ. Microbiol.">
        <title>Genome signatures of Escherichia coli O157:H7 isolates from the bovine host reservoir.</title>
        <authorList>
            <person name="Eppinger M."/>
            <person name="Mammel M.K."/>
            <person name="Leclerc J.E."/>
            <person name="Ravel J."/>
            <person name="Cebula T.A."/>
        </authorList>
    </citation>
    <scope>NUCLEOTIDE SEQUENCE [LARGE SCALE GENOMIC DNA]</scope>
    <source>
        <strain evidence="1 2">EC869</strain>
    </source>
</reference>
<dbReference type="EMBL" id="ABHU01000022">
    <property type="protein sequence ID" value="EDU89462.1"/>
    <property type="molecule type" value="Genomic_DNA"/>
</dbReference>
<evidence type="ECO:0000313" key="1">
    <source>
        <dbReference type="EMBL" id="EDU89462.1"/>
    </source>
</evidence>
<dbReference type="AlphaFoldDB" id="A0A0H3PK56"/>
<sequence length="41" mass="4574">MISATGAYRKCEDIQNFYSVMIQASSGMPVVFVRNSYHSKG</sequence>
<dbReference type="Proteomes" id="UP000004641">
    <property type="component" value="Unassembled WGS sequence"/>
</dbReference>
<accession>A0A0H3PK56</accession>
<organism evidence="1 2">
    <name type="scientific">Escherichia coli O157:H7 (strain EC869)</name>
    <dbReference type="NCBI Taxonomy" id="478008"/>
    <lineage>
        <taxon>Bacteria</taxon>
        <taxon>Pseudomonadati</taxon>
        <taxon>Pseudomonadota</taxon>
        <taxon>Gammaproteobacteria</taxon>
        <taxon>Enterobacterales</taxon>
        <taxon>Enterobacteriaceae</taxon>
        <taxon>Escherichia</taxon>
    </lineage>
</organism>
<gene>
    <name evidence="1" type="ORF">ECH7EC869_3403</name>
</gene>